<evidence type="ECO:0000313" key="7">
    <source>
        <dbReference type="EMBL" id="QBN17614.1"/>
    </source>
</evidence>
<dbReference type="InterPro" id="IPR015421">
    <property type="entry name" value="PyrdxlP-dep_Trfase_major"/>
</dbReference>
<keyword evidence="3" id="KW-0805">Transcription regulation</keyword>
<comment type="similarity">
    <text evidence="1">In the C-terminal section; belongs to the class-I pyridoxal-phosphate-dependent aminotransferase family.</text>
</comment>
<evidence type="ECO:0000256" key="2">
    <source>
        <dbReference type="ARBA" id="ARBA00022898"/>
    </source>
</evidence>
<sequence length="503" mass="56953">MNTNHIFAVDRILTSFEKQSKKKSNKKYIVLYQAIKYCILKVELPHLWILPATRILAVDLKLSRTTVVKAYELLALEKLIVPKIGSGYSVNFPQMSAVESTKNKLISVNPQLYPELSEKGRAYLDNIHILERDSNKGIAFRPGLPPLDIFPVNQWKNLLNTYWRQVKASGLSNSPSSGIEALKITICNYLNISRNIKCSPSQLMIVSGSLQSLFIISSVLINKGDSILIENPTFPNVHSIFKSSLANLIPIPIDNEGISINEISANNHLKPKLVHVTPSNHYPLGVKMSLKRKKELLSWASENKSIIIENDYENEISSHQGVNPSIFSLDPEDRTIYLGTFNRLLHPTIRIGYMIVPKYLIKATEALQEHSHKFVSPSIQMVMSQFIEKNYLYQHLKNINAAAQEREAQFISFFNEHTSKMTIERKPYSSLHLVATFNEPVSAKKELEIIQTLLKANIVVHSLSNCYIGDEKQKGLIFGYSSVRPAVIKQKLIQITDYLNSVL</sequence>
<organism evidence="7 8">
    <name type="scientific">Flavobacterium nackdongense</name>
    <dbReference type="NCBI Taxonomy" id="2547394"/>
    <lineage>
        <taxon>Bacteria</taxon>
        <taxon>Pseudomonadati</taxon>
        <taxon>Bacteroidota</taxon>
        <taxon>Flavobacteriia</taxon>
        <taxon>Flavobacteriales</taxon>
        <taxon>Flavobacteriaceae</taxon>
        <taxon>Flavobacterium</taxon>
    </lineage>
</organism>
<keyword evidence="5" id="KW-0804">Transcription</keyword>
<dbReference type="InterPro" id="IPR000524">
    <property type="entry name" value="Tscrpt_reg_HTH_GntR"/>
</dbReference>
<feature type="domain" description="HTH gntR-type" evidence="6">
    <location>
        <begin position="25"/>
        <end position="93"/>
    </location>
</feature>
<keyword evidence="7" id="KW-0808">Transferase</keyword>
<accession>A0A4P6YA68</accession>
<dbReference type="AlphaFoldDB" id="A0A4P6YA68"/>
<dbReference type="Gene3D" id="3.40.640.10">
    <property type="entry name" value="Type I PLP-dependent aspartate aminotransferase-like (Major domain)"/>
    <property type="match status" value="1"/>
</dbReference>
<evidence type="ECO:0000259" key="6">
    <source>
        <dbReference type="PROSITE" id="PS50949"/>
    </source>
</evidence>
<dbReference type="SUPFAM" id="SSF53383">
    <property type="entry name" value="PLP-dependent transferases"/>
    <property type="match status" value="1"/>
</dbReference>
<dbReference type="SMART" id="SM00345">
    <property type="entry name" value="HTH_GNTR"/>
    <property type="match status" value="1"/>
</dbReference>
<dbReference type="InterPro" id="IPR036390">
    <property type="entry name" value="WH_DNA-bd_sf"/>
</dbReference>
<dbReference type="InterPro" id="IPR051446">
    <property type="entry name" value="HTH_trans_reg/aminotransferase"/>
</dbReference>
<dbReference type="PANTHER" id="PTHR46577:SF1">
    <property type="entry name" value="HTH-TYPE TRANSCRIPTIONAL REGULATORY PROTEIN GABR"/>
    <property type="match status" value="1"/>
</dbReference>
<dbReference type="PROSITE" id="PS50949">
    <property type="entry name" value="HTH_GNTR"/>
    <property type="match status" value="1"/>
</dbReference>
<dbReference type="InterPro" id="IPR004839">
    <property type="entry name" value="Aminotransferase_I/II_large"/>
</dbReference>
<keyword evidence="8" id="KW-1185">Reference proteome</keyword>
<dbReference type="InterPro" id="IPR015424">
    <property type="entry name" value="PyrdxlP-dep_Trfase"/>
</dbReference>
<evidence type="ECO:0000256" key="5">
    <source>
        <dbReference type="ARBA" id="ARBA00023163"/>
    </source>
</evidence>
<dbReference type="RefSeq" id="WP_133275145.1">
    <property type="nucleotide sequence ID" value="NZ_CP037933.1"/>
</dbReference>
<name>A0A4P6YA68_9FLAO</name>
<proteinExistence type="inferred from homology"/>
<dbReference type="SUPFAM" id="SSF46785">
    <property type="entry name" value="Winged helix' DNA-binding domain"/>
    <property type="match status" value="1"/>
</dbReference>
<protein>
    <submittedName>
        <fullName evidence="7">PLP-dependent aminotransferase family protein</fullName>
    </submittedName>
</protein>
<keyword evidence="4" id="KW-0238">DNA-binding</keyword>
<reference evidence="8" key="1">
    <citation type="submission" date="2019-03" db="EMBL/GenBank/DDBJ databases">
        <title>Flavobacterium sp.</title>
        <authorList>
            <person name="Kim H."/>
        </authorList>
    </citation>
    <scope>NUCLEOTIDE SEQUENCE [LARGE SCALE GENOMIC DNA]</scope>
    <source>
        <strain evidence="8">GS13</strain>
    </source>
</reference>
<dbReference type="GO" id="GO:0008483">
    <property type="term" value="F:transaminase activity"/>
    <property type="evidence" value="ECO:0007669"/>
    <property type="project" value="UniProtKB-KW"/>
</dbReference>
<dbReference type="OrthoDB" id="594134at2"/>
<dbReference type="KEGG" id="fnk:E1750_01955"/>
<dbReference type="InterPro" id="IPR036388">
    <property type="entry name" value="WH-like_DNA-bd_sf"/>
</dbReference>
<dbReference type="Pfam" id="PF00155">
    <property type="entry name" value="Aminotran_1_2"/>
    <property type="match status" value="1"/>
</dbReference>
<evidence type="ECO:0000256" key="3">
    <source>
        <dbReference type="ARBA" id="ARBA00023015"/>
    </source>
</evidence>
<dbReference type="PANTHER" id="PTHR46577">
    <property type="entry name" value="HTH-TYPE TRANSCRIPTIONAL REGULATORY PROTEIN GABR"/>
    <property type="match status" value="1"/>
</dbReference>
<dbReference type="EMBL" id="CP037933">
    <property type="protein sequence ID" value="QBN17614.1"/>
    <property type="molecule type" value="Genomic_DNA"/>
</dbReference>
<dbReference type="GO" id="GO:0003677">
    <property type="term" value="F:DNA binding"/>
    <property type="evidence" value="ECO:0007669"/>
    <property type="project" value="UniProtKB-KW"/>
</dbReference>
<dbReference type="GO" id="GO:0003700">
    <property type="term" value="F:DNA-binding transcription factor activity"/>
    <property type="evidence" value="ECO:0007669"/>
    <property type="project" value="InterPro"/>
</dbReference>
<dbReference type="GO" id="GO:0030170">
    <property type="term" value="F:pyridoxal phosphate binding"/>
    <property type="evidence" value="ECO:0007669"/>
    <property type="project" value="InterPro"/>
</dbReference>
<gene>
    <name evidence="7" type="ORF">E1750_01955</name>
</gene>
<evidence type="ECO:0000256" key="4">
    <source>
        <dbReference type="ARBA" id="ARBA00023125"/>
    </source>
</evidence>
<dbReference type="Proteomes" id="UP000291124">
    <property type="component" value="Chromosome"/>
</dbReference>
<keyword evidence="7" id="KW-0032">Aminotransferase</keyword>
<keyword evidence="2" id="KW-0663">Pyridoxal phosphate</keyword>
<dbReference type="Gene3D" id="1.10.10.10">
    <property type="entry name" value="Winged helix-like DNA-binding domain superfamily/Winged helix DNA-binding domain"/>
    <property type="match status" value="1"/>
</dbReference>
<dbReference type="CDD" id="cd00609">
    <property type="entry name" value="AAT_like"/>
    <property type="match status" value="1"/>
</dbReference>
<evidence type="ECO:0000313" key="8">
    <source>
        <dbReference type="Proteomes" id="UP000291124"/>
    </source>
</evidence>
<evidence type="ECO:0000256" key="1">
    <source>
        <dbReference type="ARBA" id="ARBA00005384"/>
    </source>
</evidence>